<proteinExistence type="predicted"/>
<accession>A0A4R2B7J2</accession>
<dbReference type="Gene3D" id="2.130.10.10">
    <property type="entry name" value="YVTN repeat-like/Quinoprotein amine dehydrogenase"/>
    <property type="match status" value="1"/>
</dbReference>
<dbReference type="GO" id="GO:0047487">
    <property type="term" value="F:oligogalacturonide lyase activity"/>
    <property type="evidence" value="ECO:0007669"/>
    <property type="project" value="InterPro"/>
</dbReference>
<dbReference type="Pfam" id="PF14583">
    <property type="entry name" value="Pectate_lyase22"/>
    <property type="match status" value="1"/>
</dbReference>
<keyword evidence="2" id="KW-0456">Lyase</keyword>
<sequence length="381" mass="43915">MSKGKVWPPEWKLYKDRYSGIQIRQLTDYSGHSHHLYFTENGWYDGGNKILFCSDRENKTNLFSIDLRTGEITQLTDHRKRFDSLPACLHPDGHYAFFRRNGQIIQLHLDTLAESILYEGPAGFVGGNLNCTADGKYLITTLQEDFSERLHLDLGNGYIGHRELMEAKPKAQILKISVENQDVTAVHEDHNFITHINTSPALPNLVTFCHEGPWHLVDHRIWGLDLATGKVWKIRPRKEYQEKVGHEYWHPDGMHIGYHGFRQNGTAFFGKIRYDNEAEQEVEFAFRNWHAHSYGFEKVVVDGRGSLDKMIIWEQGNNGFSNPKVLCEHRCSFHVQKVHAHPRFSPDGSELLFTSDKNGYGNLYLVDIPENPAALPDFIIE</sequence>
<dbReference type="Pfam" id="PF07676">
    <property type="entry name" value="PD40"/>
    <property type="match status" value="1"/>
</dbReference>
<dbReference type="Proteomes" id="UP000295689">
    <property type="component" value="Unassembled WGS sequence"/>
</dbReference>
<dbReference type="GO" id="GO:0045490">
    <property type="term" value="P:pectin catabolic process"/>
    <property type="evidence" value="ECO:0007669"/>
    <property type="project" value="InterPro"/>
</dbReference>
<protein>
    <submittedName>
        <fullName evidence="2">Oligogalacturonide lyase</fullName>
    </submittedName>
</protein>
<dbReference type="PANTHER" id="PTHR36842">
    <property type="entry name" value="PROTEIN TOLB HOMOLOG"/>
    <property type="match status" value="1"/>
</dbReference>
<evidence type="ECO:0000259" key="1">
    <source>
        <dbReference type="Pfam" id="PF14583"/>
    </source>
</evidence>
<evidence type="ECO:0000313" key="2">
    <source>
        <dbReference type="EMBL" id="TCN22536.1"/>
    </source>
</evidence>
<dbReference type="InterPro" id="IPR027946">
    <property type="entry name" value="Ogl_dom"/>
</dbReference>
<feature type="domain" description="Oligogalacturonate lyase" evidence="1">
    <location>
        <begin position="1"/>
        <end position="266"/>
    </location>
</feature>
<evidence type="ECO:0000313" key="3">
    <source>
        <dbReference type="Proteomes" id="UP000295689"/>
    </source>
</evidence>
<organism evidence="2 3">
    <name type="scientific">Mesobacillus foraminis</name>
    <dbReference type="NCBI Taxonomy" id="279826"/>
    <lineage>
        <taxon>Bacteria</taxon>
        <taxon>Bacillati</taxon>
        <taxon>Bacillota</taxon>
        <taxon>Bacilli</taxon>
        <taxon>Bacillales</taxon>
        <taxon>Bacillaceae</taxon>
        <taxon>Mesobacillus</taxon>
    </lineage>
</organism>
<dbReference type="SUPFAM" id="SSF82171">
    <property type="entry name" value="DPP6 N-terminal domain-like"/>
    <property type="match status" value="1"/>
</dbReference>
<gene>
    <name evidence="2" type="ORF">EV146_1101</name>
</gene>
<dbReference type="EMBL" id="SLVV01000010">
    <property type="protein sequence ID" value="TCN22536.1"/>
    <property type="molecule type" value="Genomic_DNA"/>
</dbReference>
<name>A0A4R2B7J2_9BACI</name>
<dbReference type="InterPro" id="IPR015943">
    <property type="entry name" value="WD40/YVTN_repeat-like_dom_sf"/>
</dbReference>
<dbReference type="InterPro" id="IPR011659">
    <property type="entry name" value="WD40"/>
</dbReference>
<dbReference type="AlphaFoldDB" id="A0A4R2B7J2"/>
<keyword evidence="3" id="KW-1185">Reference proteome</keyword>
<comment type="caution">
    <text evidence="2">The sequence shown here is derived from an EMBL/GenBank/DDBJ whole genome shotgun (WGS) entry which is preliminary data.</text>
</comment>
<dbReference type="RefSeq" id="WP_132009220.1">
    <property type="nucleotide sequence ID" value="NZ_JABUHM010000011.1"/>
</dbReference>
<reference evidence="2 3" key="1">
    <citation type="journal article" date="2015" name="Stand. Genomic Sci.">
        <title>Genomic Encyclopedia of Bacterial and Archaeal Type Strains, Phase III: the genomes of soil and plant-associated and newly described type strains.</title>
        <authorList>
            <person name="Whitman W.B."/>
            <person name="Woyke T."/>
            <person name="Klenk H.P."/>
            <person name="Zhou Y."/>
            <person name="Lilburn T.G."/>
            <person name="Beck B.J."/>
            <person name="De Vos P."/>
            <person name="Vandamme P."/>
            <person name="Eisen J.A."/>
            <person name="Garrity G."/>
            <person name="Hugenholtz P."/>
            <person name="Kyrpides N.C."/>
        </authorList>
    </citation>
    <scope>NUCLEOTIDE SEQUENCE [LARGE SCALE GENOMIC DNA]</scope>
    <source>
        <strain evidence="2 3">CV53</strain>
    </source>
</reference>